<dbReference type="Pfam" id="PF00589">
    <property type="entry name" value="Phage_integrase"/>
    <property type="match status" value="1"/>
</dbReference>
<dbReference type="EMBL" id="NEVQ01000003">
    <property type="protein sequence ID" value="OZI64589.1"/>
    <property type="molecule type" value="Genomic_DNA"/>
</dbReference>
<dbReference type="InterPro" id="IPR002104">
    <property type="entry name" value="Integrase_catalytic"/>
</dbReference>
<keyword evidence="3" id="KW-0233">DNA recombination</keyword>
<dbReference type="PROSITE" id="PS51900">
    <property type="entry name" value="CB"/>
    <property type="match status" value="1"/>
</dbReference>
<sequence>MGRRRAGDDPLNLAGTRLAWRRNKFWYRHRDGRWEKVGTDVTEAKRKAAIYNGDRKDYGTMAYWLDEFLLDCDARVASKDLAERTRNDYWKNVVELKVFFGQRTPEAVTPELVQLYLDEGKRAQRAVRANRERACLSACISWLIRKGKTTLKVNPCMRASGIQRNTERPRDRYVTDEEYLTVYDCAPAPVRLMMELVYRTLQRPESDMTGWTAANVRRRGEQRVLRVTQNKTGQVLEIELTGRLLELIEQAIGPNPVLHQPIVHTADGNAYTYSGITSMLTRAQAKARKRQGMENMPSFGFRDLKGKGATDMWLSGERIERIQMLCGHQQKATTETYVKARWRETVAPNAIEPGKKHVA</sequence>
<evidence type="ECO:0000256" key="4">
    <source>
        <dbReference type="PROSITE-ProRule" id="PRU01248"/>
    </source>
</evidence>
<name>A0A261URS4_9BORD</name>
<evidence type="ECO:0000256" key="2">
    <source>
        <dbReference type="ARBA" id="ARBA00023125"/>
    </source>
</evidence>
<feature type="domain" description="Core-binding (CB)" evidence="5">
    <location>
        <begin position="59"/>
        <end position="144"/>
    </location>
</feature>
<dbReference type="InterPro" id="IPR011010">
    <property type="entry name" value="DNA_brk_join_enz"/>
</dbReference>
<dbReference type="GO" id="GO:0003677">
    <property type="term" value="F:DNA binding"/>
    <property type="evidence" value="ECO:0007669"/>
    <property type="project" value="UniProtKB-UniRule"/>
</dbReference>
<keyword evidence="7" id="KW-1185">Reference proteome</keyword>
<evidence type="ECO:0000259" key="5">
    <source>
        <dbReference type="PROSITE" id="PS51900"/>
    </source>
</evidence>
<dbReference type="Gene3D" id="1.10.150.130">
    <property type="match status" value="1"/>
</dbReference>
<reference evidence="6 7" key="1">
    <citation type="submission" date="2017-05" db="EMBL/GenBank/DDBJ databases">
        <title>Complete and WGS of Bordetella genogroups.</title>
        <authorList>
            <person name="Spilker T."/>
            <person name="LiPuma J."/>
        </authorList>
    </citation>
    <scope>NUCLEOTIDE SEQUENCE [LARGE SCALE GENOMIC DNA]</scope>
    <source>
        <strain evidence="6 7">AU9919</strain>
    </source>
</reference>
<evidence type="ECO:0000256" key="1">
    <source>
        <dbReference type="ARBA" id="ARBA00022908"/>
    </source>
</evidence>
<dbReference type="SUPFAM" id="SSF56349">
    <property type="entry name" value="DNA breaking-rejoining enzymes"/>
    <property type="match status" value="1"/>
</dbReference>
<gene>
    <name evidence="6" type="ORF">CAL20_02730</name>
</gene>
<dbReference type="InterPro" id="IPR013762">
    <property type="entry name" value="Integrase-like_cat_sf"/>
</dbReference>
<evidence type="ECO:0000313" key="6">
    <source>
        <dbReference type="EMBL" id="OZI64589.1"/>
    </source>
</evidence>
<comment type="caution">
    <text evidence="6">The sequence shown here is derived from an EMBL/GenBank/DDBJ whole genome shotgun (WGS) entry which is preliminary data.</text>
</comment>
<dbReference type="InterPro" id="IPR010998">
    <property type="entry name" value="Integrase_recombinase_N"/>
</dbReference>
<dbReference type="InterPro" id="IPR044068">
    <property type="entry name" value="CB"/>
</dbReference>
<accession>A0A261URS4</accession>
<keyword evidence="1" id="KW-0229">DNA integration</keyword>
<evidence type="ECO:0000256" key="3">
    <source>
        <dbReference type="ARBA" id="ARBA00023172"/>
    </source>
</evidence>
<protein>
    <submittedName>
        <fullName evidence="6">Integrase</fullName>
    </submittedName>
</protein>
<dbReference type="GO" id="GO:0006310">
    <property type="term" value="P:DNA recombination"/>
    <property type="evidence" value="ECO:0007669"/>
    <property type="project" value="UniProtKB-KW"/>
</dbReference>
<dbReference type="Gene3D" id="1.10.443.10">
    <property type="entry name" value="Intergrase catalytic core"/>
    <property type="match status" value="1"/>
</dbReference>
<keyword evidence="2 4" id="KW-0238">DNA-binding</keyword>
<dbReference type="GO" id="GO:0015074">
    <property type="term" value="P:DNA integration"/>
    <property type="evidence" value="ECO:0007669"/>
    <property type="project" value="UniProtKB-KW"/>
</dbReference>
<proteinExistence type="predicted"/>
<evidence type="ECO:0000313" key="7">
    <source>
        <dbReference type="Proteomes" id="UP000216885"/>
    </source>
</evidence>
<organism evidence="6 7">
    <name type="scientific">Bordetella genomosp. 4</name>
    <dbReference type="NCBI Taxonomy" id="463044"/>
    <lineage>
        <taxon>Bacteria</taxon>
        <taxon>Pseudomonadati</taxon>
        <taxon>Pseudomonadota</taxon>
        <taxon>Betaproteobacteria</taxon>
        <taxon>Burkholderiales</taxon>
        <taxon>Alcaligenaceae</taxon>
        <taxon>Bordetella</taxon>
    </lineage>
</organism>
<dbReference type="AlphaFoldDB" id="A0A261URS4"/>
<dbReference type="Proteomes" id="UP000216885">
    <property type="component" value="Unassembled WGS sequence"/>
</dbReference>